<accession>A0A2R6A858</accession>
<dbReference type="EMBL" id="NEXE01000351">
    <property type="protein sequence ID" value="PSN82591.1"/>
    <property type="molecule type" value="Genomic_DNA"/>
</dbReference>
<gene>
    <name evidence="2" type="ORF">B9Q03_14060</name>
</gene>
<sequence length="169" mass="17601">MSLDQAAGSSSGDGRPETIGSRRTAVAVGGRRRGVEDLLASEGEPAATRGRAAQERGEPADEGGGSRVRDPGSGATQGASGNTIIGVGGGDTLGGSSPPAAGGLRYPISFKVSREEYEVYKLYAKYFGAEAILEKWREDLREIGRRYGESLRQAEESVRATLGGKGIRA</sequence>
<proteinExistence type="predicted"/>
<feature type="region of interest" description="Disordered" evidence="1">
    <location>
        <begin position="1"/>
        <end position="104"/>
    </location>
</feature>
<evidence type="ECO:0000313" key="2">
    <source>
        <dbReference type="EMBL" id="PSN82591.1"/>
    </source>
</evidence>
<comment type="caution">
    <text evidence="2">The sequence shown here is derived from an EMBL/GenBank/DDBJ whole genome shotgun (WGS) entry which is preliminary data.</text>
</comment>
<dbReference type="AlphaFoldDB" id="A0A2R6A858"/>
<protein>
    <submittedName>
        <fullName evidence="2">Uncharacterized protein</fullName>
    </submittedName>
</protein>
<evidence type="ECO:0000313" key="3">
    <source>
        <dbReference type="Proteomes" id="UP000240322"/>
    </source>
</evidence>
<reference evidence="2 3" key="1">
    <citation type="submission" date="2017-04" db="EMBL/GenBank/DDBJ databases">
        <title>Novel microbial lineages endemic to geothermal iron-oxide mats fill important gaps in the evolutionary history of Archaea.</title>
        <authorList>
            <person name="Jay Z.J."/>
            <person name="Beam J.P."/>
            <person name="Dlakic M."/>
            <person name="Rusch D.B."/>
            <person name="Kozubal M.A."/>
            <person name="Inskeep W.P."/>
        </authorList>
    </citation>
    <scope>NUCLEOTIDE SEQUENCE [LARGE SCALE GENOMIC DNA]</scope>
    <source>
        <strain evidence="2">OSP_D</strain>
    </source>
</reference>
<dbReference type="Proteomes" id="UP000240322">
    <property type="component" value="Unassembled WGS sequence"/>
</dbReference>
<name>A0A2R6A858_9ARCH</name>
<feature type="compositionally biased region" description="Polar residues" evidence="1">
    <location>
        <begin position="74"/>
        <end position="83"/>
    </location>
</feature>
<organism evidence="2 3">
    <name type="scientific">Candidatus Marsarchaeota G2 archaeon OSP_D</name>
    <dbReference type="NCBI Taxonomy" id="1978157"/>
    <lineage>
        <taxon>Archaea</taxon>
        <taxon>Candidatus Marsarchaeota</taxon>
        <taxon>Candidatus Marsarchaeota group 2</taxon>
    </lineage>
</organism>
<evidence type="ECO:0000256" key="1">
    <source>
        <dbReference type="SAM" id="MobiDB-lite"/>
    </source>
</evidence>